<accession>A0ACC0XWK2</accession>
<name>A0ACC0XWK2_9ROSI</name>
<proteinExistence type="predicted"/>
<evidence type="ECO:0000313" key="2">
    <source>
        <dbReference type="Proteomes" id="UP001163603"/>
    </source>
</evidence>
<dbReference type="EMBL" id="CM047745">
    <property type="protein sequence ID" value="KAJ0025632.1"/>
    <property type="molecule type" value="Genomic_DNA"/>
</dbReference>
<sequence>MELSLTNCCIKELPNDFGQLSSLESLLLGRNYFESIPTSIINLSKLYYLDLSFCERLKSLPKLPHELKGIDAHNCTSLKEVSNLPRLLCDLDCLDAYGWTADKVSSSLSTRFPKTVLGNVRVNFSNCYRMDQNVLEEVVADAMLTHSKIQRYSPHRSASICFSGIEIPNWFNFQSEGSSVTQLEESARYGRNMCRFAVCAIVEFQNYHNEGQGLVVGYDYKFRSLRRNWTEVRHRGALKGWDYGTGPEFVDSHHVFLGFDFRPQLPENRPYPSALVTTIQFYVEDLNAKRIGCCNVKKCGAYFIYDGERIPIKVTPPFDKKVDKEKGKEKEKEETHSKRLKISNSFKGESSSR</sequence>
<gene>
    <name evidence="1" type="ORF">Pint_07642</name>
</gene>
<reference evidence="2" key="1">
    <citation type="journal article" date="2023" name="G3 (Bethesda)">
        <title>Genome assembly and association tests identify interacting loci associated with vigor, precocity, and sex in interspecific pistachio rootstocks.</title>
        <authorList>
            <person name="Palmer W."/>
            <person name="Jacygrad E."/>
            <person name="Sagayaradj S."/>
            <person name="Cavanaugh K."/>
            <person name="Han R."/>
            <person name="Bertier L."/>
            <person name="Beede B."/>
            <person name="Kafkas S."/>
            <person name="Golino D."/>
            <person name="Preece J."/>
            <person name="Michelmore R."/>
        </authorList>
    </citation>
    <scope>NUCLEOTIDE SEQUENCE [LARGE SCALE GENOMIC DNA]</scope>
</reference>
<comment type="caution">
    <text evidence="1">The sequence shown here is derived from an EMBL/GenBank/DDBJ whole genome shotgun (WGS) entry which is preliminary data.</text>
</comment>
<evidence type="ECO:0000313" key="1">
    <source>
        <dbReference type="EMBL" id="KAJ0025632.1"/>
    </source>
</evidence>
<dbReference type="Proteomes" id="UP001163603">
    <property type="component" value="Chromosome 10"/>
</dbReference>
<protein>
    <submittedName>
        <fullName evidence="1">Uncharacterized protein</fullName>
    </submittedName>
</protein>
<organism evidence="1 2">
    <name type="scientific">Pistacia integerrima</name>
    <dbReference type="NCBI Taxonomy" id="434235"/>
    <lineage>
        <taxon>Eukaryota</taxon>
        <taxon>Viridiplantae</taxon>
        <taxon>Streptophyta</taxon>
        <taxon>Embryophyta</taxon>
        <taxon>Tracheophyta</taxon>
        <taxon>Spermatophyta</taxon>
        <taxon>Magnoliopsida</taxon>
        <taxon>eudicotyledons</taxon>
        <taxon>Gunneridae</taxon>
        <taxon>Pentapetalae</taxon>
        <taxon>rosids</taxon>
        <taxon>malvids</taxon>
        <taxon>Sapindales</taxon>
        <taxon>Anacardiaceae</taxon>
        <taxon>Pistacia</taxon>
    </lineage>
</organism>
<keyword evidence="2" id="KW-1185">Reference proteome</keyword>